<accession>A0A6A5TWY4</accession>
<dbReference type="PANTHER" id="PTHR23117:SF13">
    <property type="entry name" value="GUANYLATE KINASE"/>
    <property type="match status" value="1"/>
</dbReference>
<dbReference type="PANTHER" id="PTHR23117">
    <property type="entry name" value="GUANYLATE KINASE-RELATED"/>
    <property type="match status" value="1"/>
</dbReference>
<keyword evidence="5" id="KW-0547">Nucleotide-binding</keyword>
<dbReference type="Gene3D" id="3.40.50.300">
    <property type="entry name" value="P-loop containing nucleotide triphosphate hydrolases"/>
    <property type="match status" value="1"/>
</dbReference>
<evidence type="ECO:0000256" key="2">
    <source>
        <dbReference type="ARBA" id="ARBA00012961"/>
    </source>
</evidence>
<dbReference type="FunFam" id="3.40.50.300:FF:000776">
    <property type="entry name" value="Guanylate kinase 2"/>
    <property type="match status" value="1"/>
</dbReference>
<feature type="domain" description="Guanylate kinase-like" evidence="9">
    <location>
        <begin position="11"/>
        <end position="193"/>
    </location>
</feature>
<dbReference type="CDD" id="cd00071">
    <property type="entry name" value="GMPK"/>
    <property type="match status" value="1"/>
</dbReference>
<dbReference type="OrthoDB" id="6334211at2759"/>
<evidence type="ECO:0000313" key="11">
    <source>
        <dbReference type="Proteomes" id="UP000800035"/>
    </source>
</evidence>
<evidence type="ECO:0000256" key="5">
    <source>
        <dbReference type="ARBA" id="ARBA00022741"/>
    </source>
</evidence>
<dbReference type="GO" id="GO:0004385">
    <property type="term" value="F:GMP kinase activity"/>
    <property type="evidence" value="ECO:0007669"/>
    <property type="project" value="UniProtKB-EC"/>
</dbReference>
<evidence type="ECO:0000256" key="7">
    <source>
        <dbReference type="ARBA" id="ARBA00022840"/>
    </source>
</evidence>
<protein>
    <recommendedName>
        <fullName evidence="3">Guanylate kinase</fullName>
        <ecNumber evidence="2">2.7.4.8</ecNumber>
    </recommendedName>
    <alternativeName>
        <fullName evidence="8">GMP kinase</fullName>
    </alternativeName>
</protein>
<evidence type="ECO:0000256" key="4">
    <source>
        <dbReference type="ARBA" id="ARBA00022679"/>
    </source>
</evidence>
<dbReference type="Proteomes" id="UP000800035">
    <property type="component" value="Unassembled WGS sequence"/>
</dbReference>
<dbReference type="Pfam" id="PF00625">
    <property type="entry name" value="Guanylate_kin"/>
    <property type="match status" value="1"/>
</dbReference>
<keyword evidence="7" id="KW-0067">ATP-binding</keyword>
<keyword evidence="6 10" id="KW-0418">Kinase</keyword>
<proteinExistence type="inferred from homology"/>
<sequence length="209" mass="23329">MMASAEPPPDRRPIIISGPSGVGKGTLCQKLFDTHPNTFTLSVSHTTRKSRPGEIEGVTYFFVSPSTFSSLISQDAFVEYTTFSGNYYGTSKQTIADETKKGSVVVLDIEMEGVKRMKESGISARYVFIKPPSLEMLEARLRSRSTESEEDIQNRLAQARVELEYADTPGVHDKIIVNDDLEKAYAELEEFVYHEHVRNEASQASHVDS</sequence>
<organism evidence="10 11">
    <name type="scientific">Byssothecium circinans</name>
    <dbReference type="NCBI Taxonomy" id="147558"/>
    <lineage>
        <taxon>Eukaryota</taxon>
        <taxon>Fungi</taxon>
        <taxon>Dikarya</taxon>
        <taxon>Ascomycota</taxon>
        <taxon>Pezizomycotina</taxon>
        <taxon>Dothideomycetes</taxon>
        <taxon>Pleosporomycetidae</taxon>
        <taxon>Pleosporales</taxon>
        <taxon>Massarineae</taxon>
        <taxon>Massarinaceae</taxon>
        <taxon>Byssothecium</taxon>
    </lineage>
</organism>
<evidence type="ECO:0000256" key="8">
    <source>
        <dbReference type="ARBA" id="ARBA00030128"/>
    </source>
</evidence>
<comment type="similarity">
    <text evidence="1">Belongs to the guanylate kinase family.</text>
</comment>
<evidence type="ECO:0000259" key="9">
    <source>
        <dbReference type="PROSITE" id="PS50052"/>
    </source>
</evidence>
<dbReference type="GO" id="GO:0005524">
    <property type="term" value="F:ATP binding"/>
    <property type="evidence" value="ECO:0007669"/>
    <property type="project" value="UniProtKB-KW"/>
</dbReference>
<dbReference type="InterPro" id="IPR008144">
    <property type="entry name" value="Guanylate_kin-like_dom"/>
</dbReference>
<dbReference type="InterPro" id="IPR027417">
    <property type="entry name" value="P-loop_NTPase"/>
</dbReference>
<dbReference type="InterPro" id="IPR020590">
    <property type="entry name" value="Guanylate_kinase_CS"/>
</dbReference>
<dbReference type="AlphaFoldDB" id="A0A6A5TWY4"/>
<dbReference type="PROSITE" id="PS00856">
    <property type="entry name" value="GUANYLATE_KINASE_1"/>
    <property type="match status" value="1"/>
</dbReference>
<dbReference type="GO" id="GO:0005829">
    <property type="term" value="C:cytosol"/>
    <property type="evidence" value="ECO:0007669"/>
    <property type="project" value="TreeGrafter"/>
</dbReference>
<name>A0A6A5TWY4_9PLEO</name>
<dbReference type="InterPro" id="IPR008145">
    <property type="entry name" value="GK/Ca_channel_bsu"/>
</dbReference>
<keyword evidence="4" id="KW-0808">Transferase</keyword>
<dbReference type="PROSITE" id="PS50052">
    <property type="entry name" value="GUANYLATE_KINASE_2"/>
    <property type="match status" value="1"/>
</dbReference>
<evidence type="ECO:0000256" key="3">
    <source>
        <dbReference type="ARBA" id="ARBA00016296"/>
    </source>
</evidence>
<dbReference type="SMART" id="SM00072">
    <property type="entry name" value="GuKc"/>
    <property type="match status" value="1"/>
</dbReference>
<dbReference type="EC" id="2.7.4.8" evidence="2"/>
<evidence type="ECO:0000256" key="6">
    <source>
        <dbReference type="ARBA" id="ARBA00022777"/>
    </source>
</evidence>
<reference evidence="10" key="1">
    <citation type="journal article" date="2020" name="Stud. Mycol.">
        <title>101 Dothideomycetes genomes: a test case for predicting lifestyles and emergence of pathogens.</title>
        <authorList>
            <person name="Haridas S."/>
            <person name="Albert R."/>
            <person name="Binder M."/>
            <person name="Bloem J."/>
            <person name="Labutti K."/>
            <person name="Salamov A."/>
            <person name="Andreopoulos B."/>
            <person name="Baker S."/>
            <person name="Barry K."/>
            <person name="Bills G."/>
            <person name="Bluhm B."/>
            <person name="Cannon C."/>
            <person name="Castanera R."/>
            <person name="Culley D."/>
            <person name="Daum C."/>
            <person name="Ezra D."/>
            <person name="Gonzalez J."/>
            <person name="Henrissat B."/>
            <person name="Kuo A."/>
            <person name="Liang C."/>
            <person name="Lipzen A."/>
            <person name="Lutzoni F."/>
            <person name="Magnuson J."/>
            <person name="Mondo S."/>
            <person name="Nolan M."/>
            <person name="Ohm R."/>
            <person name="Pangilinan J."/>
            <person name="Park H.-J."/>
            <person name="Ramirez L."/>
            <person name="Alfaro M."/>
            <person name="Sun H."/>
            <person name="Tritt A."/>
            <person name="Yoshinaga Y."/>
            <person name="Zwiers L.-H."/>
            <person name="Turgeon B."/>
            <person name="Goodwin S."/>
            <person name="Spatafora J."/>
            <person name="Crous P."/>
            <person name="Grigoriev I."/>
        </authorList>
    </citation>
    <scope>NUCLEOTIDE SEQUENCE</scope>
    <source>
        <strain evidence="10">CBS 675.92</strain>
    </source>
</reference>
<evidence type="ECO:0000256" key="1">
    <source>
        <dbReference type="ARBA" id="ARBA00005790"/>
    </source>
</evidence>
<dbReference type="EMBL" id="ML976992">
    <property type="protein sequence ID" value="KAF1956152.1"/>
    <property type="molecule type" value="Genomic_DNA"/>
</dbReference>
<dbReference type="NCBIfam" id="TIGR03263">
    <property type="entry name" value="guanyl_kin"/>
    <property type="match status" value="1"/>
</dbReference>
<keyword evidence="11" id="KW-1185">Reference proteome</keyword>
<gene>
    <name evidence="10" type="ORF">CC80DRAFT_593630</name>
</gene>
<dbReference type="InterPro" id="IPR017665">
    <property type="entry name" value="Guanylate_kinase"/>
</dbReference>
<evidence type="ECO:0000313" key="10">
    <source>
        <dbReference type="EMBL" id="KAF1956152.1"/>
    </source>
</evidence>
<dbReference type="SUPFAM" id="SSF52540">
    <property type="entry name" value="P-loop containing nucleoside triphosphate hydrolases"/>
    <property type="match status" value="1"/>
</dbReference>